<name>A0A7C4KHS0_9CHLR</name>
<gene>
    <name evidence="1" type="ORF">ENT37_08685</name>
</gene>
<reference evidence="1" key="1">
    <citation type="journal article" date="2020" name="mSystems">
        <title>Genome- and Community-Level Interaction Insights into Carbon Utilization and Element Cycling Functions of Hydrothermarchaeota in Hydrothermal Sediment.</title>
        <authorList>
            <person name="Zhou Z."/>
            <person name="Liu Y."/>
            <person name="Xu W."/>
            <person name="Pan J."/>
            <person name="Luo Z.H."/>
            <person name="Li M."/>
        </authorList>
    </citation>
    <scope>NUCLEOTIDE SEQUENCE [LARGE SCALE GENOMIC DNA]</scope>
    <source>
        <strain evidence="1">SpSt-573</strain>
    </source>
</reference>
<organism evidence="1">
    <name type="scientific">Anaerolinea thermolimosa</name>
    <dbReference type="NCBI Taxonomy" id="229919"/>
    <lineage>
        <taxon>Bacteria</taxon>
        <taxon>Bacillati</taxon>
        <taxon>Chloroflexota</taxon>
        <taxon>Anaerolineae</taxon>
        <taxon>Anaerolineales</taxon>
        <taxon>Anaerolineaceae</taxon>
        <taxon>Anaerolinea</taxon>
    </lineage>
</organism>
<comment type="caution">
    <text evidence="1">The sequence shown here is derived from an EMBL/GenBank/DDBJ whole genome shotgun (WGS) entry which is preliminary data.</text>
</comment>
<evidence type="ECO:0000313" key="1">
    <source>
        <dbReference type="EMBL" id="HGS21932.1"/>
    </source>
</evidence>
<accession>A0A7C4KHS0</accession>
<dbReference type="AlphaFoldDB" id="A0A7C4KHS0"/>
<protein>
    <submittedName>
        <fullName evidence="1">Uncharacterized protein</fullName>
    </submittedName>
</protein>
<proteinExistence type="predicted"/>
<sequence length="104" mass="12066">MSWLADLLNKPYSSHHKVEVEKLLDELVSIGLRDDYLSERPGAGFNMQCRNIRARQIGTRLNEIGGLAMMEYAQRYVRRKAGKLGRTLAEHLEYAWVEIGDWMK</sequence>
<dbReference type="EMBL" id="DSYK01000428">
    <property type="protein sequence ID" value="HGS21932.1"/>
    <property type="molecule type" value="Genomic_DNA"/>
</dbReference>